<dbReference type="RefSeq" id="WP_075367007.1">
    <property type="nucleotide sequence ID" value="NZ_MLBF01000064.1"/>
</dbReference>
<feature type="domain" description="SHOCT" evidence="2">
    <location>
        <begin position="77"/>
        <end position="101"/>
    </location>
</feature>
<dbReference type="STRING" id="1888891.DSOL_4713"/>
<protein>
    <recommendedName>
        <fullName evidence="2">SHOCT domain-containing protein</fullName>
    </recommendedName>
</protein>
<keyword evidence="1" id="KW-1133">Transmembrane helix</keyword>
<proteinExistence type="predicted"/>
<dbReference type="Pfam" id="PF09851">
    <property type="entry name" value="SHOCT"/>
    <property type="match status" value="1"/>
</dbReference>
<dbReference type="AlphaFoldDB" id="A0A1Q8QI80"/>
<comment type="caution">
    <text evidence="3">The sequence shown here is derived from an EMBL/GenBank/DDBJ whole genome shotgun (WGS) entry which is preliminary data.</text>
</comment>
<evidence type="ECO:0000313" key="4">
    <source>
        <dbReference type="Proteomes" id="UP000186102"/>
    </source>
</evidence>
<keyword evidence="4" id="KW-1185">Reference proteome</keyword>
<dbReference type="EMBL" id="MLBF01000064">
    <property type="protein sequence ID" value="OLN27047.1"/>
    <property type="molecule type" value="Genomic_DNA"/>
</dbReference>
<gene>
    <name evidence="3" type="ORF">DSOL_4713</name>
</gene>
<keyword evidence="1" id="KW-0812">Transmembrane</keyword>
<reference evidence="3 4" key="1">
    <citation type="submission" date="2016-09" db="EMBL/GenBank/DDBJ databases">
        <title>Complete genome of Desulfosporosinus sp. OL.</title>
        <authorList>
            <person name="Mardanov A."/>
            <person name="Beletsky A."/>
            <person name="Panova A."/>
            <person name="Karnachuk O."/>
            <person name="Ravin N."/>
        </authorList>
    </citation>
    <scope>NUCLEOTIDE SEQUENCE [LARGE SCALE GENOMIC DNA]</scope>
    <source>
        <strain evidence="3 4">OL</strain>
    </source>
</reference>
<accession>A0A1Q8QI80</accession>
<dbReference type="Proteomes" id="UP000186102">
    <property type="component" value="Unassembled WGS sequence"/>
</dbReference>
<name>A0A1Q8QI80_9FIRM</name>
<evidence type="ECO:0000313" key="3">
    <source>
        <dbReference type="EMBL" id="OLN27047.1"/>
    </source>
</evidence>
<keyword evidence="1" id="KW-0472">Membrane</keyword>
<sequence length="104" mass="11477">MMGGWGNWGNMMGGWGNGGYGYGGYGGYGGGYGWMGMMGIIMPLIFGIGIILLSIYLFRRNSSQVHTNGFSKQNSGLDILRERYARGEINSAEYQSRKQDLESR</sequence>
<feature type="transmembrane region" description="Helical" evidence="1">
    <location>
        <begin position="32"/>
        <end position="58"/>
    </location>
</feature>
<evidence type="ECO:0000256" key="1">
    <source>
        <dbReference type="SAM" id="Phobius"/>
    </source>
</evidence>
<evidence type="ECO:0000259" key="2">
    <source>
        <dbReference type="Pfam" id="PF09851"/>
    </source>
</evidence>
<dbReference type="OrthoDB" id="5461404at2"/>
<organism evidence="3 4">
    <name type="scientific">Desulfosporosinus metallidurans</name>
    <dbReference type="NCBI Taxonomy" id="1888891"/>
    <lineage>
        <taxon>Bacteria</taxon>
        <taxon>Bacillati</taxon>
        <taxon>Bacillota</taxon>
        <taxon>Clostridia</taxon>
        <taxon>Eubacteriales</taxon>
        <taxon>Desulfitobacteriaceae</taxon>
        <taxon>Desulfosporosinus</taxon>
    </lineage>
</organism>
<dbReference type="InterPro" id="IPR018649">
    <property type="entry name" value="SHOCT"/>
</dbReference>